<keyword evidence="8" id="KW-0810">Translation regulation</keyword>
<evidence type="ECO:0000256" key="13">
    <source>
        <dbReference type="SAM" id="MobiDB-lite"/>
    </source>
</evidence>
<evidence type="ECO:0000256" key="7">
    <source>
        <dbReference type="ARBA" id="ARBA00022816"/>
    </source>
</evidence>
<dbReference type="EMBL" id="OZ037945">
    <property type="protein sequence ID" value="CAL1700493.1"/>
    <property type="molecule type" value="Genomic_DNA"/>
</dbReference>
<dbReference type="Pfam" id="PF09405">
    <property type="entry name" value="Btz"/>
    <property type="match status" value="1"/>
</dbReference>
<feature type="compositionally biased region" description="Basic residues" evidence="13">
    <location>
        <begin position="25"/>
        <end position="38"/>
    </location>
</feature>
<evidence type="ECO:0000256" key="3">
    <source>
        <dbReference type="ARBA" id="ARBA00009548"/>
    </source>
</evidence>
<evidence type="ECO:0000256" key="12">
    <source>
        <dbReference type="ARBA" id="ARBA00023242"/>
    </source>
</evidence>
<keyword evidence="10" id="KW-0866">Nonsense-mediated mRNA decay</keyword>
<dbReference type="InterPro" id="IPR018545">
    <property type="entry name" value="Btz_dom"/>
</dbReference>
<keyword evidence="16" id="KW-1185">Reference proteome</keyword>
<evidence type="ECO:0000259" key="14">
    <source>
        <dbReference type="Pfam" id="PF09405"/>
    </source>
</evidence>
<proteinExistence type="inferred from homology"/>
<keyword evidence="5" id="KW-0963">Cytoplasm</keyword>
<evidence type="ECO:0000256" key="5">
    <source>
        <dbReference type="ARBA" id="ARBA00022490"/>
    </source>
</evidence>
<keyword evidence="4" id="KW-0813">Transport</keyword>
<feature type="region of interest" description="Disordered" evidence="13">
    <location>
        <begin position="724"/>
        <end position="847"/>
    </location>
</feature>
<protein>
    <recommendedName>
        <fullName evidence="14">Btz domain-containing protein</fullName>
    </recommendedName>
</protein>
<dbReference type="Proteomes" id="UP001497453">
    <property type="component" value="Chromosome 2"/>
</dbReference>
<gene>
    <name evidence="15" type="ORF">GFSPODELE1_LOCUS3169</name>
</gene>
<evidence type="ECO:0000256" key="1">
    <source>
        <dbReference type="ARBA" id="ARBA00004123"/>
    </source>
</evidence>
<evidence type="ECO:0000256" key="10">
    <source>
        <dbReference type="ARBA" id="ARBA00023161"/>
    </source>
</evidence>
<sequence length="897" mass="98550">MPATVTSPVRVKSLKIKEKGVSGHSRLKKTRIVRRRGKAHDGIDSDDEIEREARTDSDTDEDQSISSSESDLESESDDDNHATRSEVVTPTTTQSPPPLSVVPTKPTQLETTIVNGEAGPFVGTTDWAQMVADENAHGASDLPVIDFADLNVHPISHPVALEPRPRKQKASKKAPRAPSAEPVQAPPVLEAPPQTGDHQPAPAEEGPIASTSRHSSRERQGSFRSRGQTSRQAYQQRLESDPSFVPKVGEFWGHDDRLLDKDLRSLSGWWRGRWQSRGRGRGFPIRGRGGRGGFLPGRPPHQGQGDELINSAPVDVPPIERPWTHDGFEEMKNKEDRRRSEIRQRVEAERQERSESRQKQGSPHPSNSSQRGLPFRGRGGFVTQRGRGGFTRGVSSPAGRPFILPPGRVWYAMKPEKPFTQQHDSFLYFDPSLKPRPGQGAGLRIKLPGREPLVIRTPPRSSHSAKPSLAGTDTASVTTGSEWSDRVFTVRIPTRPDVEKAQATTSTHVSDVVVAEELKGIREELSIDEVFTVRPHAGPQHVPLEIPQSVKAEQPAVTMPAHRHTQSIALSSPARPISFLPEPEIQQQLETIIVQPPVESSVVSVNIEETVLRRPQSAGEIYAPVPQASQEESRPGPPVLPPIQTSFSPVPQASPPFHGSPYGYPPALPPGVAMSQLGYPYEVATGRPVYIQPTPPPVMYNPRPMMQGHMQQLSNGGVPFVPGHMHHPSSVSSPDFLAQPHTPPVNGFIDPSTGVPIFAPPRQSSRVEIRAPSDRSEGKGTSSRNPPGPSSLRTSVIEPETFQNENEVEPSYIAQPFEPVGGDSGAEPREEAATDAEQSQTLSPPMMPYNPYAQPYYYPEGYGYNPYLDMSQPVMHYEMYPADPNNQRGQSQPILYY</sequence>
<keyword evidence="6" id="KW-0507">mRNA processing</keyword>
<keyword evidence="9" id="KW-0694">RNA-binding</keyword>
<feature type="compositionally biased region" description="Basic and acidic residues" evidence="13">
    <location>
        <begin position="322"/>
        <end position="358"/>
    </location>
</feature>
<organism evidence="15 16">
    <name type="scientific">Somion occarium</name>
    <dbReference type="NCBI Taxonomy" id="3059160"/>
    <lineage>
        <taxon>Eukaryota</taxon>
        <taxon>Fungi</taxon>
        <taxon>Dikarya</taxon>
        <taxon>Basidiomycota</taxon>
        <taxon>Agaricomycotina</taxon>
        <taxon>Agaricomycetes</taxon>
        <taxon>Polyporales</taxon>
        <taxon>Cerrenaceae</taxon>
        <taxon>Somion</taxon>
    </lineage>
</organism>
<comment type="similarity">
    <text evidence="3">Belongs to the CASC3 family.</text>
</comment>
<feature type="compositionally biased region" description="Polar residues" evidence="13">
    <location>
        <begin position="222"/>
        <end position="237"/>
    </location>
</feature>
<keyword evidence="11" id="KW-0508">mRNA splicing</keyword>
<feature type="region of interest" description="Disordered" evidence="13">
    <location>
        <begin position="1"/>
        <end position="104"/>
    </location>
</feature>
<evidence type="ECO:0000256" key="9">
    <source>
        <dbReference type="ARBA" id="ARBA00022884"/>
    </source>
</evidence>
<feature type="region of interest" description="Disordered" evidence="13">
    <location>
        <begin position="277"/>
        <end position="399"/>
    </location>
</feature>
<evidence type="ECO:0000313" key="15">
    <source>
        <dbReference type="EMBL" id="CAL1700493.1"/>
    </source>
</evidence>
<reference evidence="16" key="1">
    <citation type="submission" date="2024-04" db="EMBL/GenBank/DDBJ databases">
        <authorList>
            <person name="Shaw F."/>
            <person name="Minotto A."/>
        </authorList>
    </citation>
    <scope>NUCLEOTIDE SEQUENCE [LARGE SCALE GENOMIC DNA]</scope>
</reference>
<feature type="compositionally biased region" description="Polar residues" evidence="13">
    <location>
        <begin position="459"/>
        <end position="480"/>
    </location>
</feature>
<keyword evidence="12" id="KW-0539">Nucleus</keyword>
<evidence type="ECO:0000256" key="11">
    <source>
        <dbReference type="ARBA" id="ARBA00023187"/>
    </source>
</evidence>
<evidence type="ECO:0000256" key="8">
    <source>
        <dbReference type="ARBA" id="ARBA00022845"/>
    </source>
</evidence>
<evidence type="ECO:0000313" key="16">
    <source>
        <dbReference type="Proteomes" id="UP001497453"/>
    </source>
</evidence>
<feature type="region of interest" description="Disordered" evidence="13">
    <location>
        <begin position="158"/>
        <end position="246"/>
    </location>
</feature>
<evidence type="ECO:0000256" key="4">
    <source>
        <dbReference type="ARBA" id="ARBA00022448"/>
    </source>
</evidence>
<feature type="region of interest" description="Disordered" evidence="13">
    <location>
        <begin position="456"/>
        <end position="480"/>
    </location>
</feature>
<keyword evidence="7" id="KW-0509">mRNA transport</keyword>
<name>A0ABP1D0J0_9APHY</name>
<comment type="subcellular location">
    <subcellularLocation>
        <location evidence="2">Cytoplasm</location>
    </subcellularLocation>
    <subcellularLocation>
        <location evidence="1">Nucleus</location>
    </subcellularLocation>
</comment>
<accession>A0ABP1D0J0</accession>
<feature type="compositionally biased region" description="Basic and acidic residues" evidence="13">
    <location>
        <begin position="765"/>
        <end position="778"/>
    </location>
</feature>
<evidence type="ECO:0000256" key="2">
    <source>
        <dbReference type="ARBA" id="ARBA00004496"/>
    </source>
</evidence>
<feature type="compositionally biased region" description="Basic residues" evidence="13">
    <location>
        <begin position="166"/>
        <end position="175"/>
    </location>
</feature>
<evidence type="ECO:0000256" key="6">
    <source>
        <dbReference type="ARBA" id="ARBA00022664"/>
    </source>
</evidence>
<feature type="domain" description="Btz" evidence="14">
    <location>
        <begin position="211"/>
        <end position="343"/>
    </location>
</feature>